<gene>
    <name evidence="12" type="primary">fluC</name>
    <name evidence="12" type="synonym">crcB</name>
    <name evidence="13" type="ORF">DFQ45_102211</name>
</gene>
<evidence type="ECO:0000256" key="8">
    <source>
        <dbReference type="ARBA" id="ARBA00023136"/>
    </source>
</evidence>
<keyword evidence="8 12" id="KW-0472">Membrane</keyword>
<evidence type="ECO:0000256" key="6">
    <source>
        <dbReference type="ARBA" id="ARBA00023053"/>
    </source>
</evidence>
<evidence type="ECO:0000256" key="10">
    <source>
        <dbReference type="ARBA" id="ARBA00035120"/>
    </source>
</evidence>
<keyword evidence="3" id="KW-0997">Cell inner membrane</keyword>
<evidence type="ECO:0000256" key="7">
    <source>
        <dbReference type="ARBA" id="ARBA00023065"/>
    </source>
</evidence>
<dbReference type="Pfam" id="PF02537">
    <property type="entry name" value="CRCB"/>
    <property type="match status" value="1"/>
</dbReference>
<sequence length="117" mass="12417">MNAIIVVALGGALGSVLRYLCGLLVQQPWATLTVNLLGSFLIGVCALYFASGENPLLRLLLVTGILGGFTTFSAFSLDSLQMLQLGEWGRASLYFFGNIVGGVLACWMGFLLAGLIR</sequence>
<keyword evidence="9 12" id="KW-0407">Ion channel</keyword>
<comment type="subcellular location">
    <subcellularLocation>
        <location evidence="1 12">Cell membrane</location>
        <topology evidence="1 12">Multi-pass membrane protein</topology>
    </subcellularLocation>
</comment>
<dbReference type="InterPro" id="IPR003691">
    <property type="entry name" value="FluC"/>
</dbReference>
<evidence type="ECO:0000313" key="13">
    <source>
        <dbReference type="EMBL" id="TDQ39517.1"/>
    </source>
</evidence>
<dbReference type="GO" id="GO:0005886">
    <property type="term" value="C:plasma membrane"/>
    <property type="evidence" value="ECO:0007669"/>
    <property type="project" value="UniProtKB-SubCell"/>
</dbReference>
<dbReference type="GO" id="GO:0062054">
    <property type="term" value="F:fluoride channel activity"/>
    <property type="evidence" value="ECO:0007669"/>
    <property type="project" value="UniProtKB-UniRule"/>
</dbReference>
<keyword evidence="12" id="KW-0813">Transport</keyword>
<keyword evidence="2 12" id="KW-1003">Cell membrane</keyword>
<name>A0A4V3D5C3_9GAMM</name>
<evidence type="ECO:0000256" key="9">
    <source>
        <dbReference type="ARBA" id="ARBA00023303"/>
    </source>
</evidence>
<accession>A0A4V3D5C3</accession>
<feature type="binding site" evidence="12">
    <location>
        <position position="67"/>
    </location>
    <ligand>
        <name>Na(+)</name>
        <dbReference type="ChEBI" id="CHEBI:29101"/>
        <note>structural</note>
    </ligand>
</feature>
<organism evidence="13 14">
    <name type="scientific">Thiopseudomonas denitrificans</name>
    <dbReference type="NCBI Taxonomy" id="1501432"/>
    <lineage>
        <taxon>Bacteria</taxon>
        <taxon>Pseudomonadati</taxon>
        <taxon>Pseudomonadota</taxon>
        <taxon>Gammaproteobacteria</taxon>
        <taxon>Pseudomonadales</taxon>
        <taxon>Pseudomonadaceae</taxon>
        <taxon>Thiopseudomonas</taxon>
    </lineage>
</organism>
<dbReference type="RefSeq" id="WP_101497360.1">
    <property type="nucleotide sequence ID" value="NZ_LNJZ01000009.1"/>
</dbReference>
<feature type="binding site" evidence="12">
    <location>
        <position position="70"/>
    </location>
    <ligand>
        <name>Na(+)</name>
        <dbReference type="ChEBI" id="CHEBI:29101"/>
        <note>structural</note>
    </ligand>
</feature>
<comment type="catalytic activity">
    <reaction evidence="11">
        <text>fluoride(in) = fluoride(out)</text>
        <dbReference type="Rhea" id="RHEA:76159"/>
        <dbReference type="ChEBI" id="CHEBI:17051"/>
    </reaction>
    <physiologicalReaction direction="left-to-right" evidence="11">
        <dbReference type="Rhea" id="RHEA:76160"/>
    </physiologicalReaction>
</comment>
<dbReference type="NCBIfam" id="TIGR00494">
    <property type="entry name" value="crcB"/>
    <property type="match status" value="1"/>
</dbReference>
<dbReference type="EMBL" id="SNYK01000002">
    <property type="protein sequence ID" value="TDQ39517.1"/>
    <property type="molecule type" value="Genomic_DNA"/>
</dbReference>
<feature type="transmembrane region" description="Helical" evidence="12">
    <location>
        <begin position="56"/>
        <end position="75"/>
    </location>
</feature>
<keyword evidence="4 12" id="KW-0812">Transmembrane</keyword>
<comment type="similarity">
    <text evidence="10 12">Belongs to the fluoride channel Fluc/FEX (TC 1.A.43) family.</text>
</comment>
<dbReference type="PANTHER" id="PTHR28259">
    <property type="entry name" value="FLUORIDE EXPORT PROTEIN 1-RELATED"/>
    <property type="match status" value="1"/>
</dbReference>
<evidence type="ECO:0000256" key="4">
    <source>
        <dbReference type="ARBA" id="ARBA00022692"/>
    </source>
</evidence>
<evidence type="ECO:0000256" key="2">
    <source>
        <dbReference type="ARBA" id="ARBA00022475"/>
    </source>
</evidence>
<dbReference type="Proteomes" id="UP000294575">
    <property type="component" value="Unassembled WGS sequence"/>
</dbReference>
<keyword evidence="12" id="KW-0479">Metal-binding</keyword>
<evidence type="ECO:0000256" key="12">
    <source>
        <dbReference type="HAMAP-Rule" id="MF_00454"/>
    </source>
</evidence>
<comment type="caution">
    <text evidence="13">The sequence shown here is derived from an EMBL/GenBank/DDBJ whole genome shotgun (WGS) entry which is preliminary data.</text>
</comment>
<feature type="transmembrane region" description="Helical" evidence="12">
    <location>
        <begin position="95"/>
        <end position="116"/>
    </location>
</feature>
<evidence type="ECO:0000313" key="14">
    <source>
        <dbReference type="Proteomes" id="UP000294575"/>
    </source>
</evidence>
<comment type="activity regulation">
    <text evidence="12">Na(+) is not transported, but it plays an essential structural role and its presence is essential for fluoride channel function.</text>
</comment>
<keyword evidence="14" id="KW-1185">Reference proteome</keyword>
<dbReference type="PANTHER" id="PTHR28259:SF1">
    <property type="entry name" value="FLUORIDE EXPORT PROTEIN 1-RELATED"/>
    <property type="match status" value="1"/>
</dbReference>
<dbReference type="GO" id="GO:0140114">
    <property type="term" value="P:cellular detoxification of fluoride"/>
    <property type="evidence" value="ECO:0007669"/>
    <property type="project" value="UniProtKB-UniRule"/>
</dbReference>
<keyword evidence="6 12" id="KW-0915">Sodium</keyword>
<keyword evidence="7 12" id="KW-0406">Ion transport</keyword>
<dbReference type="HAMAP" id="MF_00454">
    <property type="entry name" value="FluC"/>
    <property type="match status" value="1"/>
</dbReference>
<evidence type="ECO:0000256" key="11">
    <source>
        <dbReference type="ARBA" id="ARBA00035585"/>
    </source>
</evidence>
<evidence type="ECO:0000256" key="1">
    <source>
        <dbReference type="ARBA" id="ARBA00004651"/>
    </source>
</evidence>
<comment type="function">
    <text evidence="12">Fluoride-specific ion channel. Important for reducing fluoride concentration in the cell, thus reducing its toxicity.</text>
</comment>
<evidence type="ECO:0000256" key="5">
    <source>
        <dbReference type="ARBA" id="ARBA00022989"/>
    </source>
</evidence>
<reference evidence="13 14" key="1">
    <citation type="submission" date="2019-03" db="EMBL/GenBank/DDBJ databases">
        <title>Genomic Encyclopedia of Type Strains, Phase IV (KMG-IV): sequencing the most valuable type-strain genomes for metagenomic binning, comparative biology and taxonomic classification.</title>
        <authorList>
            <person name="Goeker M."/>
        </authorList>
    </citation>
    <scope>NUCLEOTIDE SEQUENCE [LARGE SCALE GENOMIC DNA]</scope>
    <source>
        <strain evidence="13 14">DSM 28679</strain>
    </source>
</reference>
<dbReference type="OrthoDB" id="9806299at2"/>
<evidence type="ECO:0000256" key="3">
    <source>
        <dbReference type="ARBA" id="ARBA00022519"/>
    </source>
</evidence>
<protein>
    <recommendedName>
        <fullName evidence="12">Fluoride-specific ion channel FluC</fullName>
    </recommendedName>
</protein>
<feature type="transmembrane region" description="Helical" evidence="12">
    <location>
        <begin position="28"/>
        <end position="49"/>
    </location>
</feature>
<dbReference type="AlphaFoldDB" id="A0A4V3D5C3"/>
<keyword evidence="5 12" id="KW-1133">Transmembrane helix</keyword>
<proteinExistence type="inferred from homology"/>
<dbReference type="GO" id="GO:0046872">
    <property type="term" value="F:metal ion binding"/>
    <property type="evidence" value="ECO:0007669"/>
    <property type="project" value="UniProtKB-KW"/>
</dbReference>